<feature type="compositionally biased region" description="Pro residues" evidence="1">
    <location>
        <begin position="258"/>
        <end position="267"/>
    </location>
</feature>
<gene>
    <name evidence="3" type="ORF">ZIOFF_048701</name>
</gene>
<dbReference type="GO" id="GO:0016757">
    <property type="term" value="F:glycosyltransferase activity"/>
    <property type="evidence" value="ECO:0007669"/>
    <property type="project" value="InterPro"/>
</dbReference>
<dbReference type="PANTHER" id="PTHR11062:SF59">
    <property type="entry name" value="EXOSTOSIN FAMILY PROTEIN"/>
    <property type="match status" value="1"/>
</dbReference>
<evidence type="ECO:0008006" key="5">
    <source>
        <dbReference type="Google" id="ProtNLM"/>
    </source>
</evidence>
<organism evidence="3 4">
    <name type="scientific">Zingiber officinale</name>
    <name type="common">Ginger</name>
    <name type="synonym">Amomum zingiber</name>
    <dbReference type="NCBI Taxonomy" id="94328"/>
    <lineage>
        <taxon>Eukaryota</taxon>
        <taxon>Viridiplantae</taxon>
        <taxon>Streptophyta</taxon>
        <taxon>Embryophyta</taxon>
        <taxon>Tracheophyta</taxon>
        <taxon>Spermatophyta</taxon>
        <taxon>Magnoliopsida</taxon>
        <taxon>Liliopsida</taxon>
        <taxon>Zingiberales</taxon>
        <taxon>Zingiberaceae</taxon>
        <taxon>Zingiber</taxon>
    </lineage>
</organism>
<dbReference type="Proteomes" id="UP000734854">
    <property type="component" value="Unassembled WGS sequence"/>
</dbReference>
<dbReference type="PANTHER" id="PTHR11062">
    <property type="entry name" value="EXOSTOSIN HEPARAN SULFATE GLYCOSYLTRANSFERASE -RELATED"/>
    <property type="match status" value="1"/>
</dbReference>
<evidence type="ECO:0000256" key="1">
    <source>
        <dbReference type="SAM" id="MobiDB-lite"/>
    </source>
</evidence>
<protein>
    <recommendedName>
        <fullName evidence="5">Glycosyltransferase</fullName>
    </recommendedName>
</protein>
<evidence type="ECO:0000256" key="2">
    <source>
        <dbReference type="SAM" id="Phobius"/>
    </source>
</evidence>
<reference evidence="3 4" key="1">
    <citation type="submission" date="2020-08" db="EMBL/GenBank/DDBJ databases">
        <title>Plant Genome Project.</title>
        <authorList>
            <person name="Zhang R.-G."/>
        </authorList>
    </citation>
    <scope>NUCLEOTIDE SEQUENCE [LARGE SCALE GENOMIC DNA]</scope>
    <source>
        <tissue evidence="3">Rhizome</tissue>
    </source>
</reference>
<keyword evidence="2" id="KW-0472">Membrane</keyword>
<keyword evidence="4" id="KW-1185">Reference proteome</keyword>
<evidence type="ECO:0000313" key="3">
    <source>
        <dbReference type="EMBL" id="KAG6493707.1"/>
    </source>
</evidence>
<keyword evidence="2" id="KW-1133">Transmembrane helix</keyword>
<feature type="transmembrane region" description="Helical" evidence="2">
    <location>
        <begin position="185"/>
        <end position="202"/>
    </location>
</feature>
<keyword evidence="2" id="KW-0812">Transmembrane</keyword>
<comment type="caution">
    <text evidence="3">The sequence shown here is derived from an EMBL/GenBank/DDBJ whole genome shotgun (WGS) entry which is preliminary data.</text>
</comment>
<accession>A0A8J5G0A1</accession>
<feature type="region of interest" description="Disordered" evidence="1">
    <location>
        <begin position="258"/>
        <end position="281"/>
    </location>
</feature>
<proteinExistence type="predicted"/>
<feature type="compositionally biased region" description="Acidic residues" evidence="1">
    <location>
        <begin position="268"/>
        <end position="279"/>
    </location>
</feature>
<feature type="region of interest" description="Disordered" evidence="1">
    <location>
        <begin position="1"/>
        <end position="21"/>
    </location>
</feature>
<feature type="transmembrane region" description="Helical" evidence="2">
    <location>
        <begin position="30"/>
        <end position="52"/>
    </location>
</feature>
<sequence>MSSLPAPTILQTSAPTEQSYSHSGGSFGPALLVLGIIAMLAIAACVFGRLCASRFSECKVWHEEHPLSRHFETKPGSFNAKSAGNCKLQAQAKLERDVKTEFRGINASYETKRQRCCVLARSLLPSPRRSRSTRIRRHIPPPFPADRGVTLPPMKAVAHPVRAALRRVGFGGGPLTGSLRWRRRLLLAALFASAAAAVFLAFSSRPSGAPLWISDSYSTPSSRIADSLSSANFSPMSLPGFASRLNFSASDVTPVFPPVLAPSPPPNDDLDDAEVDDIDSGPVSKETALWTEVMNSTDANLPSLFVEPHPSQLESSKSGTPELREPPLSLQNELRMPMPLTSTDQQLIYAKGEISRAPVIYDDSDLFAPLFLNVSVFKRSYSLMESLLKVYIYQDGSKPIFHRPDLKGIYASEGWFMKLMEGNKNFVVKDPKKAHLFYLPYSAHSFRVMLNHVPTRHQAFLQHIFLPQDHLVAFVSTLALWAKLLPRHAMLEFMSFSDFVTPCCCLIAGHECSSSSRAASLWLLYYTSTPPCKHYCRLFCMMRILQQAHLDLLIPQATQPKTYLKFVLMVMNYSASVANNGSR</sequence>
<evidence type="ECO:0000313" key="4">
    <source>
        <dbReference type="Proteomes" id="UP000734854"/>
    </source>
</evidence>
<name>A0A8J5G0A1_ZINOF</name>
<dbReference type="EMBL" id="JACMSC010000013">
    <property type="protein sequence ID" value="KAG6493707.1"/>
    <property type="molecule type" value="Genomic_DNA"/>
</dbReference>
<dbReference type="AlphaFoldDB" id="A0A8J5G0A1"/>
<dbReference type="InterPro" id="IPR004263">
    <property type="entry name" value="Exostosin"/>
</dbReference>